<dbReference type="SUPFAM" id="SSF48403">
    <property type="entry name" value="Ankyrin repeat"/>
    <property type="match status" value="1"/>
</dbReference>
<name>A0A2R6W5E1_MARPO</name>
<reference evidence="6" key="1">
    <citation type="journal article" date="2017" name="Cell">
        <title>Insights into land plant evolution garnered from the Marchantia polymorpha genome.</title>
        <authorList>
            <person name="Bowman J.L."/>
            <person name="Kohchi T."/>
            <person name="Yamato K.T."/>
            <person name="Jenkins J."/>
            <person name="Shu S."/>
            <person name="Ishizaki K."/>
            <person name="Yamaoka S."/>
            <person name="Nishihama R."/>
            <person name="Nakamura Y."/>
            <person name="Berger F."/>
            <person name="Adam C."/>
            <person name="Aki S.S."/>
            <person name="Althoff F."/>
            <person name="Araki T."/>
            <person name="Arteaga-Vazquez M.A."/>
            <person name="Balasubrmanian S."/>
            <person name="Barry K."/>
            <person name="Bauer D."/>
            <person name="Boehm C.R."/>
            <person name="Briginshaw L."/>
            <person name="Caballero-Perez J."/>
            <person name="Catarino B."/>
            <person name="Chen F."/>
            <person name="Chiyoda S."/>
            <person name="Chovatia M."/>
            <person name="Davies K.M."/>
            <person name="Delmans M."/>
            <person name="Demura T."/>
            <person name="Dierschke T."/>
            <person name="Dolan L."/>
            <person name="Dorantes-Acosta A.E."/>
            <person name="Eklund D.M."/>
            <person name="Florent S.N."/>
            <person name="Flores-Sandoval E."/>
            <person name="Fujiyama A."/>
            <person name="Fukuzawa H."/>
            <person name="Galik B."/>
            <person name="Grimanelli D."/>
            <person name="Grimwood J."/>
            <person name="Grossniklaus U."/>
            <person name="Hamada T."/>
            <person name="Haseloff J."/>
            <person name="Hetherington A.J."/>
            <person name="Higo A."/>
            <person name="Hirakawa Y."/>
            <person name="Hundley H.N."/>
            <person name="Ikeda Y."/>
            <person name="Inoue K."/>
            <person name="Inoue S.I."/>
            <person name="Ishida S."/>
            <person name="Jia Q."/>
            <person name="Kakita M."/>
            <person name="Kanazawa T."/>
            <person name="Kawai Y."/>
            <person name="Kawashima T."/>
            <person name="Kennedy M."/>
            <person name="Kinose K."/>
            <person name="Kinoshita T."/>
            <person name="Kohara Y."/>
            <person name="Koide E."/>
            <person name="Komatsu K."/>
            <person name="Kopischke S."/>
            <person name="Kubo M."/>
            <person name="Kyozuka J."/>
            <person name="Lagercrantz U."/>
            <person name="Lin S.S."/>
            <person name="Lindquist E."/>
            <person name="Lipzen A.M."/>
            <person name="Lu C.W."/>
            <person name="De Luna E."/>
            <person name="Martienssen R.A."/>
            <person name="Minamino N."/>
            <person name="Mizutani M."/>
            <person name="Mizutani M."/>
            <person name="Mochizuki N."/>
            <person name="Monte I."/>
            <person name="Mosher R."/>
            <person name="Nagasaki H."/>
            <person name="Nakagami H."/>
            <person name="Naramoto S."/>
            <person name="Nishitani K."/>
            <person name="Ohtani M."/>
            <person name="Okamoto T."/>
            <person name="Okumura M."/>
            <person name="Phillips J."/>
            <person name="Pollak B."/>
            <person name="Reinders A."/>
            <person name="Rovekamp M."/>
            <person name="Sano R."/>
            <person name="Sawa S."/>
            <person name="Schmid M.W."/>
            <person name="Shirakawa M."/>
            <person name="Solano R."/>
            <person name="Spunde A."/>
            <person name="Suetsugu N."/>
            <person name="Sugano S."/>
            <person name="Sugiyama A."/>
            <person name="Sun R."/>
            <person name="Suzuki Y."/>
            <person name="Takenaka M."/>
            <person name="Takezawa D."/>
            <person name="Tomogane H."/>
            <person name="Tsuzuki M."/>
            <person name="Ueda T."/>
            <person name="Umeda M."/>
            <person name="Ward J.M."/>
            <person name="Watanabe Y."/>
            <person name="Yazaki K."/>
            <person name="Yokoyama R."/>
            <person name="Yoshitake Y."/>
            <person name="Yotsui I."/>
            <person name="Zachgo S."/>
            <person name="Schmutz J."/>
        </authorList>
    </citation>
    <scope>NUCLEOTIDE SEQUENCE [LARGE SCALE GENOMIC DNA]</scope>
    <source>
        <strain evidence="6">Tak-1</strain>
    </source>
</reference>
<dbReference type="Gramene" id="Mp4g16990.1">
    <property type="protein sequence ID" value="Mp4g16990.1.cds1"/>
    <property type="gene ID" value="Mp4g16990"/>
</dbReference>
<evidence type="ECO:0000256" key="1">
    <source>
        <dbReference type="ARBA" id="ARBA00022737"/>
    </source>
</evidence>
<evidence type="ECO:0000256" key="2">
    <source>
        <dbReference type="ARBA" id="ARBA00023043"/>
    </source>
</evidence>
<proteinExistence type="predicted"/>
<feature type="repeat" description="ANK" evidence="3">
    <location>
        <begin position="38"/>
        <end position="71"/>
    </location>
</feature>
<dbReference type="Proteomes" id="UP000244005">
    <property type="component" value="Unassembled WGS sequence"/>
</dbReference>
<dbReference type="PANTHER" id="PTHR24198:SF165">
    <property type="entry name" value="ANKYRIN REPEAT-CONTAINING PROTEIN-RELATED"/>
    <property type="match status" value="1"/>
</dbReference>
<keyword evidence="1" id="KW-0677">Repeat</keyword>
<evidence type="ECO:0000313" key="5">
    <source>
        <dbReference type="EMBL" id="PTQ29071.1"/>
    </source>
</evidence>
<organism evidence="5 6">
    <name type="scientific">Marchantia polymorpha</name>
    <name type="common">Common liverwort</name>
    <name type="synonym">Marchantia aquatica</name>
    <dbReference type="NCBI Taxonomy" id="3197"/>
    <lineage>
        <taxon>Eukaryota</taxon>
        <taxon>Viridiplantae</taxon>
        <taxon>Streptophyta</taxon>
        <taxon>Embryophyta</taxon>
        <taxon>Marchantiophyta</taxon>
        <taxon>Marchantiopsida</taxon>
        <taxon>Marchantiidae</taxon>
        <taxon>Marchantiales</taxon>
        <taxon>Marchantiaceae</taxon>
        <taxon>Marchantia</taxon>
    </lineage>
</organism>
<dbReference type="PANTHER" id="PTHR24198">
    <property type="entry name" value="ANKYRIN REPEAT AND PROTEIN KINASE DOMAIN-CONTAINING PROTEIN"/>
    <property type="match status" value="1"/>
</dbReference>
<dbReference type="InterPro" id="IPR036770">
    <property type="entry name" value="Ankyrin_rpt-contain_sf"/>
</dbReference>
<dbReference type="Pfam" id="PF00023">
    <property type="entry name" value="Ank"/>
    <property type="match status" value="1"/>
</dbReference>
<feature type="region of interest" description="Disordered" evidence="4">
    <location>
        <begin position="212"/>
        <end position="238"/>
    </location>
</feature>
<accession>A0A2R6W5E1</accession>
<feature type="compositionally biased region" description="Basic and acidic residues" evidence="4">
    <location>
        <begin position="216"/>
        <end position="238"/>
    </location>
</feature>
<dbReference type="EMBL" id="KZ772818">
    <property type="protein sequence ID" value="PTQ29071.1"/>
    <property type="molecule type" value="Genomic_DNA"/>
</dbReference>
<dbReference type="AlphaFoldDB" id="A0A2R6W5E1"/>
<dbReference type="SMART" id="SM00248">
    <property type="entry name" value="ANK"/>
    <property type="match status" value="4"/>
</dbReference>
<keyword evidence="6" id="KW-1185">Reference proteome</keyword>
<dbReference type="PROSITE" id="PS50088">
    <property type="entry name" value="ANK_REPEAT"/>
    <property type="match status" value="2"/>
</dbReference>
<dbReference type="InterPro" id="IPR002110">
    <property type="entry name" value="Ankyrin_rpt"/>
</dbReference>
<evidence type="ECO:0000256" key="3">
    <source>
        <dbReference type="PROSITE-ProRule" id="PRU00023"/>
    </source>
</evidence>
<feature type="repeat" description="ANK" evidence="3">
    <location>
        <begin position="111"/>
        <end position="133"/>
    </location>
</feature>
<feature type="region of interest" description="Disordered" evidence="4">
    <location>
        <begin position="1"/>
        <end position="37"/>
    </location>
</feature>
<feature type="compositionally biased region" description="Polar residues" evidence="4">
    <location>
        <begin position="21"/>
        <end position="35"/>
    </location>
</feature>
<dbReference type="PROSITE" id="PS50297">
    <property type="entry name" value="ANK_REP_REGION"/>
    <property type="match status" value="2"/>
</dbReference>
<evidence type="ECO:0000256" key="4">
    <source>
        <dbReference type="SAM" id="MobiDB-lite"/>
    </source>
</evidence>
<gene>
    <name evidence="5" type="ORF">MARPO_0148s0021</name>
</gene>
<evidence type="ECO:0000313" key="6">
    <source>
        <dbReference type="Proteomes" id="UP000244005"/>
    </source>
</evidence>
<protein>
    <submittedName>
        <fullName evidence="5">Uncharacterized protein</fullName>
    </submittedName>
</protein>
<dbReference type="Pfam" id="PF12796">
    <property type="entry name" value="Ank_2"/>
    <property type="match status" value="1"/>
</dbReference>
<sequence length="238" mass="26070">MGQEINAAQEGSTHPLIEGSQPGQQRNRSVSSSLDESGGFTPLHRAAAMGQKDEVDKILLDGILKVEVATSYGHTALHCAAYGGHETIVTSLLHWYGNNPTADVNARDKVLGRTALHYAVGGGHQRVVEELIKFPGIDICPEDSVQNLTPLLMEVMKHRGICKLVMVRTLIEACPDQINRAVGPAARLIDLPWLQSCPIKLFRSDDVLQKVSGVPPKDESGTSEQENRNEYWEIEKKS</sequence>
<dbReference type="OrthoDB" id="549650at2759"/>
<keyword evidence="2 3" id="KW-0040">ANK repeat</keyword>
<dbReference type="Gene3D" id="1.25.40.20">
    <property type="entry name" value="Ankyrin repeat-containing domain"/>
    <property type="match status" value="1"/>
</dbReference>